<dbReference type="SUPFAM" id="SSF53271">
    <property type="entry name" value="PRTase-like"/>
    <property type="match status" value="2"/>
</dbReference>
<name>A0A5E4PLJ5_9COXI</name>
<dbReference type="AlphaFoldDB" id="A0A5E4PLJ5"/>
<keyword evidence="2" id="KW-0808">Transferase</keyword>
<dbReference type="Pfam" id="PF13793">
    <property type="entry name" value="Pribosyltran_N"/>
    <property type="match status" value="1"/>
</dbReference>
<dbReference type="NCBIfam" id="NF005537">
    <property type="entry name" value="PRK07199.1"/>
    <property type="match status" value="1"/>
</dbReference>
<evidence type="ECO:0000313" key="11">
    <source>
        <dbReference type="EMBL" id="VVC77183.1"/>
    </source>
</evidence>
<keyword evidence="3 8" id="KW-0545">Nucleotide biosynthesis</keyword>
<evidence type="ECO:0000256" key="5">
    <source>
        <dbReference type="ARBA" id="ARBA00022777"/>
    </source>
</evidence>
<evidence type="ECO:0000259" key="9">
    <source>
        <dbReference type="Pfam" id="PF00156"/>
    </source>
</evidence>
<feature type="domain" description="Ribose-phosphate pyrophosphokinase N-terminal" evidence="10">
    <location>
        <begin position="5"/>
        <end position="115"/>
    </location>
</feature>
<dbReference type="EMBL" id="LR699120">
    <property type="protein sequence ID" value="VVC77183.1"/>
    <property type="molecule type" value="Genomic_DNA"/>
</dbReference>
<evidence type="ECO:0000256" key="8">
    <source>
        <dbReference type="RuleBase" id="RU004324"/>
    </source>
</evidence>
<dbReference type="GO" id="GO:0005737">
    <property type="term" value="C:cytoplasm"/>
    <property type="evidence" value="ECO:0007669"/>
    <property type="project" value="TreeGrafter"/>
</dbReference>
<dbReference type="GO" id="GO:0006164">
    <property type="term" value="P:purine nucleotide biosynthetic process"/>
    <property type="evidence" value="ECO:0007669"/>
    <property type="project" value="TreeGrafter"/>
</dbReference>
<dbReference type="GO" id="GO:0004749">
    <property type="term" value="F:ribose phosphate diphosphokinase activity"/>
    <property type="evidence" value="ECO:0007669"/>
    <property type="project" value="UniProtKB-EC"/>
</dbReference>
<keyword evidence="6" id="KW-0067">ATP-binding</keyword>
<evidence type="ECO:0000256" key="6">
    <source>
        <dbReference type="ARBA" id="ARBA00022840"/>
    </source>
</evidence>
<dbReference type="FunFam" id="3.40.50.2020:FF:000014">
    <property type="entry name" value="Ribose-phosphate pyrophosphokinase 1"/>
    <property type="match status" value="1"/>
</dbReference>
<dbReference type="Gene3D" id="3.40.50.2020">
    <property type="match status" value="2"/>
</dbReference>
<dbReference type="PANTHER" id="PTHR10210">
    <property type="entry name" value="RIBOSE-PHOSPHATE DIPHOSPHOKINASE FAMILY MEMBER"/>
    <property type="match status" value="1"/>
</dbReference>
<dbReference type="RefSeq" id="WP_148340574.1">
    <property type="nucleotide sequence ID" value="NZ_LR699120.1"/>
</dbReference>
<dbReference type="GO" id="GO:0000287">
    <property type="term" value="F:magnesium ion binding"/>
    <property type="evidence" value="ECO:0007669"/>
    <property type="project" value="InterPro"/>
</dbReference>
<dbReference type="CDD" id="cd06223">
    <property type="entry name" value="PRTases_typeI"/>
    <property type="match status" value="1"/>
</dbReference>
<comment type="catalytic activity">
    <reaction evidence="7">
        <text>D-ribose 5-phosphate + ATP = 5-phospho-alpha-D-ribose 1-diphosphate + AMP + H(+)</text>
        <dbReference type="Rhea" id="RHEA:15609"/>
        <dbReference type="ChEBI" id="CHEBI:15378"/>
        <dbReference type="ChEBI" id="CHEBI:30616"/>
        <dbReference type="ChEBI" id="CHEBI:58017"/>
        <dbReference type="ChEBI" id="CHEBI:78346"/>
        <dbReference type="ChEBI" id="CHEBI:456215"/>
        <dbReference type="EC" id="2.7.6.1"/>
    </reaction>
</comment>
<evidence type="ECO:0000256" key="4">
    <source>
        <dbReference type="ARBA" id="ARBA00022741"/>
    </source>
</evidence>
<dbReference type="SMART" id="SM01400">
    <property type="entry name" value="Pribosyltran_N"/>
    <property type="match status" value="1"/>
</dbReference>
<protein>
    <recommendedName>
        <fullName evidence="1">ribose-phosphate diphosphokinase</fullName>
        <ecNumber evidence="1">2.7.6.1</ecNumber>
    </recommendedName>
</protein>
<keyword evidence="5 11" id="KW-0418">Kinase</keyword>
<dbReference type="InterPro" id="IPR000836">
    <property type="entry name" value="PRTase_dom"/>
</dbReference>
<keyword evidence="4" id="KW-0547">Nucleotide-binding</keyword>
<accession>A0A5E4PLJ5</accession>
<proteinExistence type="inferred from homology"/>
<gene>
    <name evidence="11" type="primary">prs_2</name>
    <name evidence="11" type="ORF">AQUSIP_25100</name>
</gene>
<dbReference type="OrthoDB" id="324294at2"/>
<dbReference type="Pfam" id="PF00156">
    <property type="entry name" value="Pribosyltran"/>
    <property type="match status" value="1"/>
</dbReference>
<dbReference type="InterPro" id="IPR029099">
    <property type="entry name" value="Pribosyltran_N"/>
</dbReference>
<comment type="similarity">
    <text evidence="8">Belongs to the ribose-phosphate pyrophosphokinase family.</text>
</comment>
<dbReference type="GO" id="GO:0016301">
    <property type="term" value="F:kinase activity"/>
    <property type="evidence" value="ECO:0007669"/>
    <property type="project" value="UniProtKB-KW"/>
</dbReference>
<evidence type="ECO:0000256" key="2">
    <source>
        <dbReference type="ARBA" id="ARBA00022679"/>
    </source>
</evidence>
<dbReference type="GO" id="GO:0006015">
    <property type="term" value="P:5-phosphoribose 1-diphosphate biosynthetic process"/>
    <property type="evidence" value="ECO:0007669"/>
    <property type="project" value="TreeGrafter"/>
</dbReference>
<organism evidence="11 12">
    <name type="scientific">Aquicella siphonis</name>
    <dbReference type="NCBI Taxonomy" id="254247"/>
    <lineage>
        <taxon>Bacteria</taxon>
        <taxon>Pseudomonadati</taxon>
        <taxon>Pseudomonadota</taxon>
        <taxon>Gammaproteobacteria</taxon>
        <taxon>Legionellales</taxon>
        <taxon>Coxiellaceae</taxon>
        <taxon>Aquicella</taxon>
    </lineage>
</organism>
<dbReference type="GO" id="GO:0002189">
    <property type="term" value="C:ribose phosphate diphosphokinase complex"/>
    <property type="evidence" value="ECO:0007669"/>
    <property type="project" value="TreeGrafter"/>
</dbReference>
<dbReference type="KEGG" id="asip:AQUSIP_25100"/>
<dbReference type="InterPro" id="IPR005946">
    <property type="entry name" value="Rib-P_diPkinase"/>
</dbReference>
<evidence type="ECO:0000256" key="1">
    <source>
        <dbReference type="ARBA" id="ARBA00013247"/>
    </source>
</evidence>
<keyword evidence="12" id="KW-1185">Reference proteome</keyword>
<feature type="domain" description="Phosphoribosyltransferase" evidence="9">
    <location>
        <begin position="148"/>
        <end position="272"/>
    </location>
</feature>
<dbReference type="NCBIfam" id="TIGR01251">
    <property type="entry name" value="ribP_PPkin"/>
    <property type="match status" value="1"/>
</dbReference>
<evidence type="ECO:0000259" key="10">
    <source>
        <dbReference type="Pfam" id="PF13793"/>
    </source>
</evidence>
<dbReference type="Proteomes" id="UP000324194">
    <property type="component" value="Chromosome 2"/>
</dbReference>
<dbReference type="InterPro" id="IPR029057">
    <property type="entry name" value="PRTase-like"/>
</dbReference>
<evidence type="ECO:0000313" key="12">
    <source>
        <dbReference type="Proteomes" id="UP000324194"/>
    </source>
</evidence>
<dbReference type="PANTHER" id="PTHR10210:SF32">
    <property type="entry name" value="RIBOSE-PHOSPHATE PYROPHOSPHOKINASE 2"/>
    <property type="match status" value="1"/>
</dbReference>
<dbReference type="GO" id="GO:0005524">
    <property type="term" value="F:ATP binding"/>
    <property type="evidence" value="ECO:0007669"/>
    <property type="project" value="UniProtKB-KW"/>
</dbReference>
<evidence type="ECO:0000256" key="3">
    <source>
        <dbReference type="ARBA" id="ARBA00022727"/>
    </source>
</evidence>
<sequence length="295" mass="32860">MENAILFSMPDQTQFARMVAEKSTIALGYTEQRKFPDGESYIRIISDVTNKTAIIVCSLNDPNDKLLPLMFMAQTLRELGAKKICLALPYLPYMRQDKRFHPGEAITSILFARFVSKWADALVTIDPHLHRFHSLNEIYSVRPAHVLHATKEIARWIRQNAASPFLIGPDEESRQWVAEIAHQANAPFIICEKARLGDTTVTVSLPELPDLNTVPILIDDIISSGASMLATLRQLIEKGFKQPVCIGVHALFNSTTEQNLRLAGASKIITCNTITHATNEIDITGLIATGIMQLL</sequence>
<evidence type="ECO:0000256" key="7">
    <source>
        <dbReference type="ARBA" id="ARBA00049535"/>
    </source>
</evidence>
<reference evidence="11 12" key="1">
    <citation type="submission" date="2019-08" db="EMBL/GenBank/DDBJ databases">
        <authorList>
            <person name="Guy L."/>
        </authorList>
    </citation>
    <scope>NUCLEOTIDE SEQUENCE [LARGE SCALE GENOMIC DNA]</scope>
    <source>
        <strain evidence="11 12">SGT-108</strain>
    </source>
</reference>
<dbReference type="EC" id="2.7.6.1" evidence="1"/>